<reference evidence="1 2" key="1">
    <citation type="submission" date="2018-06" db="EMBL/GenBank/DDBJ databases">
        <title>Mucibacter soli gen. nov., sp. nov., a new member of the family Chitinophagaceae producing mucin.</title>
        <authorList>
            <person name="Kim M.-K."/>
            <person name="Park S."/>
            <person name="Kim T.-S."/>
            <person name="Joung Y."/>
            <person name="Han J.-H."/>
            <person name="Kim S.B."/>
        </authorList>
    </citation>
    <scope>NUCLEOTIDE SEQUENCE [LARGE SCALE GENOMIC DNA]</scope>
    <source>
        <strain evidence="1 2">R1-15</strain>
    </source>
</reference>
<dbReference type="InterPro" id="IPR022385">
    <property type="entry name" value="Rhs_assc_core"/>
</dbReference>
<evidence type="ECO:0008006" key="3">
    <source>
        <dbReference type="Google" id="ProtNLM"/>
    </source>
</evidence>
<name>A0A2W2C4G3_9BACT</name>
<dbReference type="InterPro" id="IPR050708">
    <property type="entry name" value="T6SS_VgrG/RHS"/>
</dbReference>
<dbReference type="EMBL" id="QKTW01000001">
    <property type="protein sequence ID" value="PZF75033.1"/>
    <property type="molecule type" value="Genomic_DNA"/>
</dbReference>
<dbReference type="RefSeq" id="WP_110996881.1">
    <property type="nucleotide sequence ID" value="NZ_QKTW01000001.1"/>
</dbReference>
<dbReference type="NCBIfam" id="TIGR01643">
    <property type="entry name" value="YD_repeat_2x"/>
    <property type="match status" value="1"/>
</dbReference>
<comment type="caution">
    <text evidence="1">The sequence shown here is derived from an EMBL/GenBank/DDBJ whole genome shotgun (WGS) entry which is preliminary data.</text>
</comment>
<evidence type="ECO:0000313" key="2">
    <source>
        <dbReference type="Proteomes" id="UP000248745"/>
    </source>
</evidence>
<gene>
    <name evidence="1" type="ORF">DN068_00320</name>
</gene>
<dbReference type="OrthoDB" id="9765204at2"/>
<dbReference type="Proteomes" id="UP000248745">
    <property type="component" value="Unassembled WGS sequence"/>
</dbReference>
<proteinExistence type="predicted"/>
<dbReference type="AlphaFoldDB" id="A0A2W2C4G3"/>
<dbReference type="SUPFAM" id="SSF82171">
    <property type="entry name" value="DPP6 N-terminal domain-like"/>
    <property type="match status" value="1"/>
</dbReference>
<protein>
    <recommendedName>
        <fullName evidence="3">RHS repeat-associated core domain-containing protein</fullName>
    </recommendedName>
</protein>
<dbReference type="NCBIfam" id="TIGR03696">
    <property type="entry name" value="Rhs_assc_core"/>
    <property type="match status" value="1"/>
</dbReference>
<organism evidence="1 2">
    <name type="scientific">Taibaiella soli</name>
    <dbReference type="NCBI Taxonomy" id="1649169"/>
    <lineage>
        <taxon>Bacteria</taxon>
        <taxon>Pseudomonadati</taxon>
        <taxon>Bacteroidota</taxon>
        <taxon>Chitinophagia</taxon>
        <taxon>Chitinophagales</taxon>
        <taxon>Chitinophagaceae</taxon>
        <taxon>Taibaiella</taxon>
    </lineage>
</organism>
<dbReference type="PANTHER" id="PTHR32305:SF15">
    <property type="entry name" value="PROTEIN RHSA-RELATED"/>
    <property type="match status" value="1"/>
</dbReference>
<accession>A0A2W2C4G3</accession>
<keyword evidence="2" id="KW-1185">Reference proteome</keyword>
<evidence type="ECO:0000313" key="1">
    <source>
        <dbReference type="EMBL" id="PZF75033.1"/>
    </source>
</evidence>
<dbReference type="Gene3D" id="2.180.10.10">
    <property type="entry name" value="RHS repeat-associated core"/>
    <property type="match status" value="1"/>
</dbReference>
<dbReference type="InterPro" id="IPR006530">
    <property type="entry name" value="YD"/>
</dbReference>
<dbReference type="PANTHER" id="PTHR32305">
    <property type="match status" value="1"/>
</dbReference>
<sequence>MIKPLSYNTDSFFYAFLFKHPLSEDEGWIGTGRTIYNNKGNVVMQFEPYFSSTHLCDTAAQAASQGVSPRMHYDPLSRVQRVDMPDGTFSKTEWTSWQQTSYDANDTVKDSDWYAAILALSTTDLNLTQADIADIQKRKDTAAKAVVHYNTPTVVHLDALARPFYTIASPGPFGGGVMDIHSYVVLDILGNRLAVVDGLGRTQLQYRYNMLKQVCYQHSIDSADSYTLTDVAGQPLYAWDAEKRRFTVAHDVLRRPAQKKLALYNSTTQDWHTDTVLEITNYGESAANAITLNLRGQVYEHFDSSGKTSMPLGYDFKGQPLQTALQLIADRTVTDTDWNTNPTLSTETFTTTIQADALGRPVTLTDAGGNQTQHVYDRGGALKTVRLNGDSYVNDIHYDAKGQRQAIWYGNGTKTSYVYDSLTYRLTRLLTVNVNTASTHYNEILQDLNYYYDPVGNIAFIRDDAQQTIFFKNSVVSPDQDFTYDALYRLIQAQGRELTSLATLGSSDNYNDSDHITTQKGNGSAVQNYMQTYEYDAVGNIKTLTHAAAAAGYTRTYQYGSGSNQLLSTKVNGQTFDYSHDARGNMITMPHLQQMQFNGLNELHYTSSSFGGGQVEASYQYSGGQRIRKYVQKSGIAEERIYLGSFELYRKYDNGTLTLERSTVHVSDDTGRIAMLEQRNPNYTDSNAATLQRYIYSNHLGSAALELDESAAVISYEEYHPYGTTAYQATDATINAVAKRYRFTGKERDEESGLYYHGARYYIPWLARWSACDPLEGKYAPLSCYNYGFNNPITWTDPTGMGPNDKKIQYTEQPTTGVREKHSDSGYTGVPAPDVHLPEVVIHGGFAPSGGDTMRSVTEDEMHGYNLWYYMKNGNSEISIPTHIVDAVANPASRFLQQVTSGITGQKTVHNLDGTDAWQTNVQVGAGGNVSPVDAGNTGLMIALEGLPQVKNSAATDLVKTESKQTSANAVTQTTIETTTQQAIPAAETLRSELGILKNSARTLSKDEDILITPAEGLQSSHSGKFENVTLGTKGDKATTYLWTIDERGLNVALEKTPMTTDRGNIVHSNISSKAYIAGEAWFESENTVIINAGSGRFGDGNPLVNEKTWEAAQQFWKSLGYEVKAIPFKTR</sequence>